<evidence type="ECO:0000256" key="5">
    <source>
        <dbReference type="ARBA" id="ARBA00023242"/>
    </source>
</evidence>
<feature type="compositionally biased region" description="Low complexity" evidence="6">
    <location>
        <begin position="84"/>
        <end position="95"/>
    </location>
</feature>
<evidence type="ECO:0000256" key="1">
    <source>
        <dbReference type="ARBA" id="ARBA00004123"/>
    </source>
</evidence>
<comment type="subcellular location">
    <subcellularLocation>
        <location evidence="1">Nucleus</location>
    </subcellularLocation>
</comment>
<dbReference type="InterPro" id="IPR001138">
    <property type="entry name" value="Zn2Cys6_DnaBD"/>
</dbReference>
<accession>A0ABR1QEK3</accession>
<feature type="compositionally biased region" description="Polar residues" evidence="6">
    <location>
        <begin position="102"/>
        <end position="116"/>
    </location>
</feature>
<name>A0ABR1QEK3_9PEZI</name>
<feature type="region of interest" description="Disordered" evidence="6">
    <location>
        <begin position="748"/>
        <end position="845"/>
    </location>
</feature>
<feature type="compositionally biased region" description="Basic and acidic residues" evidence="6">
    <location>
        <begin position="1"/>
        <end position="14"/>
    </location>
</feature>
<dbReference type="PANTHER" id="PTHR31845">
    <property type="entry name" value="FINGER DOMAIN PROTEIN, PUTATIVE-RELATED"/>
    <property type="match status" value="1"/>
</dbReference>
<dbReference type="Pfam" id="PF00172">
    <property type="entry name" value="Zn_clus"/>
    <property type="match status" value="1"/>
</dbReference>
<evidence type="ECO:0000256" key="4">
    <source>
        <dbReference type="ARBA" id="ARBA00023163"/>
    </source>
</evidence>
<dbReference type="Gene3D" id="4.10.240.10">
    <property type="entry name" value="Zn(2)-C6 fungal-type DNA-binding domain"/>
    <property type="match status" value="1"/>
</dbReference>
<dbReference type="SUPFAM" id="SSF57701">
    <property type="entry name" value="Zn2/Cys6 DNA-binding domain"/>
    <property type="match status" value="1"/>
</dbReference>
<dbReference type="CDD" id="cd00067">
    <property type="entry name" value="GAL4"/>
    <property type="match status" value="1"/>
</dbReference>
<gene>
    <name evidence="8" type="ORF">PG986_008149</name>
</gene>
<sequence length="958" mass="105228">MDEHQIDPRLREDSIVVTNPTDAPQPPLQPPPAAAAAAAAAAHQHQHHHHHQHHQHPQQQIYQPSQPPTNNHSYASQPPADVAASIIESPSEGPSPAGPPSAQTYGGPQTPLTPTASHLALNHETPGTDPNGGNPNDPNDPKRPRACEACRGLKVKCEPDPANPEGPCKRCAKAGRNCVVTQPTRKRQKKTDSRVAELEKKIDALTASLQATRGGVPGGPAHQPSPEEQNGFINAQYQTAQRSWGPPPAQNPSHQYATEKHDHIFTPPAAAGQKRKFTESRDHSFDVARDSPGRSSKGHDYFNPDVVDRGVLTMDQADAYFARYNDHMITHLPAVVFPREMTAADLRKSKPLLFLSVMAAASSEVYSVQRPLVKELTQIFAEKVIINGEKSLEMVQALQVSVIWYYPPEHFEELKFYQMVHVGAVMAIDVGLGRRRNNPKSRFVPYTWQNHPLRKDPLPDPSAIECRRAWLACYFLASNVAMALHRPNLVRWTSFMTECMDILESSPEAAPTDKYLCHLVWTHRLAEEVGIQFSMDDPNAIVNVAEPKVQYALRGFERDLAKYSENIPQSAKQPSLSLSFHVLSLYMHEIALYVEKPNEGMQNFNSDSLQDPVPGLNETLTAAHIGALSSCLTAIDGIFESFLSMDVQSIRCLPVFNFVRVAYAVVVLIKMYFSASTPNSELGKVINKDHMKVEEYIEKLLDKFRDTATHEKSRPAGKFLVVLVMLRSWFQKQGKGDQVKREQLATDAGNNNRSNENAVSLPQQQHQQQHQAQQQNKQQHTPQQQHATPQQQPPNQYNPANTPLQLLSEIATGNQNNSSNNNNNNGAANTTTPANLPPWLTGGTSGPQPFMYDPATTAAAAGQPGGPAVEQDPNFVLGMQTVMPYLNNTLTSDFDYNSLGDGFEQAMDLTFGGFNTGAAPDDYMRWDTLIGSMTGEGLPGTGGNGGGGGGPAVPFHFG</sequence>
<dbReference type="PROSITE" id="PS50048">
    <property type="entry name" value="ZN2_CY6_FUNGAL_2"/>
    <property type="match status" value="1"/>
</dbReference>
<proteinExistence type="predicted"/>
<feature type="compositionally biased region" description="Basic and acidic residues" evidence="6">
    <location>
        <begin position="276"/>
        <end position="302"/>
    </location>
</feature>
<feature type="compositionally biased region" description="Basic residues" evidence="6">
    <location>
        <begin position="44"/>
        <end position="56"/>
    </location>
</feature>
<evidence type="ECO:0000313" key="9">
    <source>
        <dbReference type="Proteomes" id="UP001391051"/>
    </source>
</evidence>
<keyword evidence="2" id="KW-0805">Transcription regulation</keyword>
<dbReference type="InterPro" id="IPR036864">
    <property type="entry name" value="Zn2-C6_fun-type_DNA-bd_sf"/>
</dbReference>
<feature type="compositionally biased region" description="Polar residues" evidence="6">
    <location>
        <begin position="748"/>
        <end position="761"/>
    </location>
</feature>
<reference evidence="8 9" key="1">
    <citation type="submission" date="2023-01" db="EMBL/GenBank/DDBJ databases">
        <title>Analysis of 21 Apiospora genomes using comparative genomics revels a genus with tremendous synthesis potential of carbohydrate active enzymes and secondary metabolites.</title>
        <authorList>
            <person name="Sorensen T."/>
        </authorList>
    </citation>
    <scope>NUCLEOTIDE SEQUENCE [LARGE SCALE GENOMIC DNA]</scope>
    <source>
        <strain evidence="8 9">CBS 24483</strain>
    </source>
</reference>
<dbReference type="RefSeq" id="XP_066700483.1">
    <property type="nucleotide sequence ID" value="XM_066844371.1"/>
</dbReference>
<dbReference type="InterPro" id="IPR051089">
    <property type="entry name" value="prtT"/>
</dbReference>
<evidence type="ECO:0000313" key="8">
    <source>
        <dbReference type="EMBL" id="KAK7952421.1"/>
    </source>
</evidence>
<organism evidence="8 9">
    <name type="scientific">Apiospora aurea</name>
    <dbReference type="NCBI Taxonomy" id="335848"/>
    <lineage>
        <taxon>Eukaryota</taxon>
        <taxon>Fungi</taxon>
        <taxon>Dikarya</taxon>
        <taxon>Ascomycota</taxon>
        <taxon>Pezizomycotina</taxon>
        <taxon>Sordariomycetes</taxon>
        <taxon>Xylariomycetidae</taxon>
        <taxon>Amphisphaeriales</taxon>
        <taxon>Apiosporaceae</taxon>
        <taxon>Apiospora</taxon>
    </lineage>
</organism>
<feature type="compositionally biased region" description="Low complexity" evidence="6">
    <location>
        <begin position="34"/>
        <end position="43"/>
    </location>
</feature>
<evidence type="ECO:0000256" key="2">
    <source>
        <dbReference type="ARBA" id="ARBA00023015"/>
    </source>
</evidence>
<feature type="compositionally biased region" description="Low complexity" evidence="6">
    <location>
        <begin position="125"/>
        <end position="137"/>
    </location>
</feature>
<feature type="compositionally biased region" description="Pro residues" evidence="6">
    <location>
        <begin position="23"/>
        <end position="33"/>
    </location>
</feature>
<dbReference type="PANTHER" id="PTHR31845:SF39">
    <property type="entry name" value="TRANSCRIPTION FACTOR PBCR-RELATED"/>
    <property type="match status" value="1"/>
</dbReference>
<keyword evidence="5" id="KW-0539">Nucleus</keyword>
<keyword evidence="3" id="KW-0238">DNA-binding</keyword>
<keyword evidence="9" id="KW-1185">Reference proteome</keyword>
<feature type="domain" description="Zn(2)-C6 fungal-type" evidence="7">
    <location>
        <begin position="146"/>
        <end position="180"/>
    </location>
</feature>
<evidence type="ECO:0000256" key="6">
    <source>
        <dbReference type="SAM" id="MobiDB-lite"/>
    </source>
</evidence>
<feature type="compositionally biased region" description="Low complexity" evidence="6">
    <location>
        <begin position="762"/>
        <end position="803"/>
    </location>
</feature>
<feature type="region of interest" description="Disordered" evidence="6">
    <location>
        <begin position="1"/>
        <end position="146"/>
    </location>
</feature>
<dbReference type="Proteomes" id="UP001391051">
    <property type="component" value="Unassembled WGS sequence"/>
</dbReference>
<dbReference type="CDD" id="cd12148">
    <property type="entry name" value="fungal_TF_MHR"/>
    <property type="match status" value="1"/>
</dbReference>
<evidence type="ECO:0000259" key="7">
    <source>
        <dbReference type="PROSITE" id="PS50048"/>
    </source>
</evidence>
<dbReference type="PROSITE" id="PS00463">
    <property type="entry name" value="ZN2_CY6_FUNGAL_1"/>
    <property type="match status" value="1"/>
</dbReference>
<feature type="region of interest" description="Disordered" evidence="6">
    <location>
        <begin position="271"/>
        <end position="302"/>
    </location>
</feature>
<dbReference type="SMART" id="SM00066">
    <property type="entry name" value="GAL4"/>
    <property type="match status" value="1"/>
</dbReference>
<dbReference type="EMBL" id="JAQQWE010000005">
    <property type="protein sequence ID" value="KAK7952421.1"/>
    <property type="molecule type" value="Genomic_DNA"/>
</dbReference>
<comment type="caution">
    <text evidence="8">The sequence shown here is derived from an EMBL/GenBank/DDBJ whole genome shotgun (WGS) entry which is preliminary data.</text>
</comment>
<protein>
    <recommendedName>
        <fullName evidence="7">Zn(2)-C6 fungal-type domain-containing protein</fullName>
    </recommendedName>
</protein>
<dbReference type="GeneID" id="92077433"/>
<evidence type="ECO:0000256" key="3">
    <source>
        <dbReference type="ARBA" id="ARBA00023125"/>
    </source>
</evidence>
<feature type="compositionally biased region" description="Low complexity" evidence="6">
    <location>
        <begin position="811"/>
        <end position="834"/>
    </location>
</feature>
<keyword evidence="4" id="KW-0804">Transcription</keyword>